<dbReference type="PANTHER" id="PTHR28069">
    <property type="entry name" value="GH20023P"/>
    <property type="match status" value="1"/>
</dbReference>
<dbReference type="SUPFAM" id="SSF144232">
    <property type="entry name" value="HIT/MYND zinc finger-like"/>
    <property type="match status" value="1"/>
</dbReference>
<evidence type="ECO:0000259" key="5">
    <source>
        <dbReference type="PROSITE" id="PS50865"/>
    </source>
</evidence>
<evidence type="ECO:0000313" key="7">
    <source>
        <dbReference type="Proteomes" id="UP000799118"/>
    </source>
</evidence>
<dbReference type="Pfam" id="PF20179">
    <property type="entry name" value="MSS51_C"/>
    <property type="match status" value="1"/>
</dbReference>
<evidence type="ECO:0000313" key="6">
    <source>
        <dbReference type="EMBL" id="KAE9396397.1"/>
    </source>
</evidence>
<sequence length="448" mass="49199">MRVPPLTARIGQACHSCFTDSSGTNLSRCSKCMSVAYCSAECQKRDWTSHKAICKALHAVENDGLIISDYPTAPSSDSEHLNSICTNTIATNLMFLVGGQLGNRPMNVIEQNIVAFEPKCLACLRSNRVLRVENSDPKATLHSCPDCGLAFFCSDEHWNVVANKHKSEPCDDGYGLSQCAVNQNMRVDTKFANVMVDAGGPFGIFQWAPERFMSSWVRLPEEADWDGQYGNDLRMMSGGGGPPLDPFLRGSSEALSFPLTILYALQNLNEDDAWTKKDTLTIHILGASSDKEVLYGMVFEEILHRLPKVKTLQLLLCGPDLKKIIDNSGQAVNMDTCPKYHEYAQKQGSGYIKPDLAIAFNSGAFQLAVESWTETIKFLVAQKIPAAFTSYNREEAEAEASILRSAGGNLIPGLGPRRNPWGSQVLRPEPTKITGFFATNGWLSGGFH</sequence>
<evidence type="ECO:0000256" key="4">
    <source>
        <dbReference type="PROSITE-ProRule" id="PRU00134"/>
    </source>
</evidence>
<keyword evidence="3" id="KW-0862">Zinc</keyword>
<feature type="domain" description="MYND-type" evidence="5">
    <location>
        <begin position="14"/>
        <end position="54"/>
    </location>
</feature>
<dbReference type="PROSITE" id="PS50865">
    <property type="entry name" value="ZF_MYND_2"/>
    <property type="match status" value="1"/>
</dbReference>
<protein>
    <recommendedName>
        <fullName evidence="5">MYND-type domain-containing protein</fullName>
    </recommendedName>
</protein>
<reference evidence="6" key="1">
    <citation type="journal article" date="2019" name="Environ. Microbiol.">
        <title>Fungal ecological strategies reflected in gene transcription - a case study of two litter decomposers.</title>
        <authorList>
            <person name="Barbi F."/>
            <person name="Kohler A."/>
            <person name="Barry K."/>
            <person name="Baskaran P."/>
            <person name="Daum C."/>
            <person name="Fauchery L."/>
            <person name="Ihrmark K."/>
            <person name="Kuo A."/>
            <person name="LaButti K."/>
            <person name="Lipzen A."/>
            <person name="Morin E."/>
            <person name="Grigoriev I.V."/>
            <person name="Henrissat B."/>
            <person name="Lindahl B."/>
            <person name="Martin F."/>
        </authorList>
    </citation>
    <scope>NUCLEOTIDE SEQUENCE</scope>
    <source>
        <strain evidence="6">JB14</strain>
    </source>
</reference>
<keyword evidence="7" id="KW-1185">Reference proteome</keyword>
<dbReference type="AlphaFoldDB" id="A0A6A4HGS6"/>
<name>A0A6A4HGS6_9AGAR</name>
<evidence type="ECO:0000256" key="3">
    <source>
        <dbReference type="ARBA" id="ARBA00022833"/>
    </source>
</evidence>
<dbReference type="InterPro" id="IPR046824">
    <property type="entry name" value="Mss51-like_C"/>
</dbReference>
<dbReference type="Pfam" id="PF01753">
    <property type="entry name" value="zf-MYND"/>
    <property type="match status" value="1"/>
</dbReference>
<proteinExistence type="predicted"/>
<dbReference type="OrthoDB" id="432970at2759"/>
<organism evidence="6 7">
    <name type="scientific">Gymnopus androsaceus JB14</name>
    <dbReference type="NCBI Taxonomy" id="1447944"/>
    <lineage>
        <taxon>Eukaryota</taxon>
        <taxon>Fungi</taxon>
        <taxon>Dikarya</taxon>
        <taxon>Basidiomycota</taxon>
        <taxon>Agaricomycotina</taxon>
        <taxon>Agaricomycetes</taxon>
        <taxon>Agaricomycetidae</taxon>
        <taxon>Agaricales</taxon>
        <taxon>Marasmiineae</taxon>
        <taxon>Omphalotaceae</taxon>
        <taxon>Gymnopus</taxon>
    </lineage>
</organism>
<dbReference type="EMBL" id="ML769514">
    <property type="protein sequence ID" value="KAE9396397.1"/>
    <property type="molecule type" value="Genomic_DNA"/>
</dbReference>
<evidence type="ECO:0000256" key="2">
    <source>
        <dbReference type="ARBA" id="ARBA00022771"/>
    </source>
</evidence>
<gene>
    <name evidence="6" type="ORF">BT96DRAFT_1021389</name>
</gene>
<evidence type="ECO:0000256" key="1">
    <source>
        <dbReference type="ARBA" id="ARBA00022723"/>
    </source>
</evidence>
<dbReference type="Proteomes" id="UP000799118">
    <property type="component" value="Unassembled WGS sequence"/>
</dbReference>
<dbReference type="Gene3D" id="6.10.140.2220">
    <property type="match status" value="1"/>
</dbReference>
<accession>A0A6A4HGS6</accession>
<dbReference type="PROSITE" id="PS01360">
    <property type="entry name" value="ZF_MYND_1"/>
    <property type="match status" value="1"/>
</dbReference>
<keyword evidence="2 4" id="KW-0863">Zinc-finger</keyword>
<dbReference type="GO" id="GO:0008270">
    <property type="term" value="F:zinc ion binding"/>
    <property type="evidence" value="ECO:0007669"/>
    <property type="project" value="UniProtKB-KW"/>
</dbReference>
<keyword evidence="1" id="KW-0479">Metal-binding</keyword>
<dbReference type="InterPro" id="IPR002893">
    <property type="entry name" value="Znf_MYND"/>
</dbReference>